<dbReference type="GO" id="GO:0007155">
    <property type="term" value="P:cell adhesion"/>
    <property type="evidence" value="ECO:0007669"/>
    <property type="project" value="InterPro"/>
</dbReference>
<protein>
    <submittedName>
        <fullName evidence="5">Adhesin</fullName>
    </submittedName>
</protein>
<dbReference type="InterPro" id="IPR006128">
    <property type="entry name" value="Lipoprotein_PsaA-like"/>
</dbReference>
<dbReference type="InterPro" id="IPR050492">
    <property type="entry name" value="Bact_metal-bind_prot9"/>
</dbReference>
<evidence type="ECO:0000313" key="5">
    <source>
        <dbReference type="EMBL" id="RSD27854.1"/>
    </source>
</evidence>
<reference evidence="6" key="1">
    <citation type="submission" date="2018-12" db="EMBL/GenBank/DDBJ databases">
        <title>Bacillus chawlae sp. nov., Bacillus glennii sp. nov., and Bacillus saganii sp. nov. Isolated from the Vehicle Assembly Building at Kennedy Space Center where the Viking Spacecraft were Assembled.</title>
        <authorList>
            <person name="Seuylemezian A."/>
            <person name="Vaishampayan P."/>
        </authorList>
    </citation>
    <scope>NUCLEOTIDE SEQUENCE [LARGE SCALE GENOMIC DNA]</scope>
    <source>
        <strain evidence="6">DSM 13966</strain>
    </source>
</reference>
<dbReference type="PANTHER" id="PTHR42953">
    <property type="entry name" value="HIGH-AFFINITY ZINC UPTAKE SYSTEM PROTEIN ZNUA-RELATED"/>
    <property type="match status" value="1"/>
</dbReference>
<dbReference type="PRINTS" id="PR00691">
    <property type="entry name" value="ADHESINB"/>
</dbReference>
<evidence type="ECO:0000256" key="3">
    <source>
        <dbReference type="RuleBase" id="RU003512"/>
    </source>
</evidence>
<accession>A0A427TTU3</accession>
<keyword evidence="2" id="KW-0732">Signal</keyword>
<dbReference type="Proteomes" id="UP000279911">
    <property type="component" value="Unassembled WGS sequence"/>
</dbReference>
<evidence type="ECO:0000313" key="6">
    <source>
        <dbReference type="Proteomes" id="UP000279911"/>
    </source>
</evidence>
<dbReference type="Gene3D" id="3.40.50.1980">
    <property type="entry name" value="Nitrogenase molybdenum iron protein domain"/>
    <property type="match status" value="3"/>
</dbReference>
<feature type="compositionally biased region" description="Basic and acidic residues" evidence="4">
    <location>
        <begin position="130"/>
        <end position="210"/>
    </location>
</feature>
<dbReference type="PANTHER" id="PTHR42953:SF8">
    <property type="entry name" value="ZINT DOMAIN-CONTAINING PROTEIN"/>
    <property type="match status" value="1"/>
</dbReference>
<dbReference type="PROSITE" id="PS51257">
    <property type="entry name" value="PROKAR_LIPOPROTEIN"/>
    <property type="match status" value="1"/>
</dbReference>
<proteinExistence type="inferred from homology"/>
<dbReference type="RefSeq" id="WP_125479631.1">
    <property type="nucleotide sequence ID" value="NZ_RSFW01000010.1"/>
</dbReference>
<evidence type="ECO:0000256" key="1">
    <source>
        <dbReference type="ARBA" id="ARBA00022448"/>
    </source>
</evidence>
<feature type="region of interest" description="Disordered" evidence="4">
    <location>
        <begin position="117"/>
        <end position="210"/>
    </location>
</feature>
<evidence type="ECO:0000256" key="2">
    <source>
        <dbReference type="ARBA" id="ARBA00022729"/>
    </source>
</evidence>
<sequence>MKKNAFILFIFTIGILLSGCGQETAKETAKDTQDDNKLQIYTTVYPLQYFAQEIGGEFVNVETIYPPGADEHTFEPSQKDMIALADADLFFYVGLGLEGFVDKASKTLKNEKVKMVPTGEALDMEEHNEEAEGHEDANHGEGDHEDANHDSHDGEESHEEHEGDNHKDDASHEDEHGNEESHEDEHGNEESHEDEHGNEESHEDEHNHGDVDPHVWLNLVYADQLALVIKDQLVEIMPEQKETFEQNYANLSEQLRNLDTQFKETVDSSKRKEFIVSHSAFGYWEERYGVKQISIAGQSTTSEPSQKELQKLITHAKDEKIKYVLNEQNFNSKLAQMVQKEIGAELLTLHNLSVLTDEDLKNKETYLTLMENNIATLKKALNE</sequence>
<dbReference type="AlphaFoldDB" id="A0A427TTU3"/>
<evidence type="ECO:0000256" key="4">
    <source>
        <dbReference type="SAM" id="MobiDB-lite"/>
    </source>
</evidence>
<dbReference type="EMBL" id="RSFW01000010">
    <property type="protein sequence ID" value="RSD27854.1"/>
    <property type="molecule type" value="Genomic_DNA"/>
</dbReference>
<dbReference type="OrthoDB" id="9810636at2"/>
<dbReference type="SUPFAM" id="SSF53807">
    <property type="entry name" value="Helical backbone' metal receptor"/>
    <property type="match status" value="1"/>
</dbReference>
<organism evidence="5 6">
    <name type="scientific">Mesobacillus subterraneus</name>
    <dbReference type="NCBI Taxonomy" id="285983"/>
    <lineage>
        <taxon>Bacteria</taxon>
        <taxon>Bacillati</taxon>
        <taxon>Bacillota</taxon>
        <taxon>Bacilli</taxon>
        <taxon>Bacillales</taxon>
        <taxon>Bacillaceae</taxon>
        <taxon>Mesobacillus</taxon>
    </lineage>
</organism>
<dbReference type="InterPro" id="IPR006129">
    <property type="entry name" value="AdhesinB"/>
</dbReference>
<name>A0A427TTU3_9BACI</name>
<dbReference type="GO" id="GO:0030001">
    <property type="term" value="P:metal ion transport"/>
    <property type="evidence" value="ECO:0007669"/>
    <property type="project" value="InterPro"/>
</dbReference>
<gene>
    <name evidence="5" type="ORF">EJA10_08785</name>
</gene>
<dbReference type="InterPro" id="IPR006127">
    <property type="entry name" value="ZnuA-like"/>
</dbReference>
<dbReference type="GO" id="GO:0046872">
    <property type="term" value="F:metal ion binding"/>
    <property type="evidence" value="ECO:0007669"/>
    <property type="project" value="InterPro"/>
</dbReference>
<keyword evidence="1 3" id="KW-0813">Transport</keyword>
<dbReference type="PRINTS" id="PR00690">
    <property type="entry name" value="ADHESNFAMILY"/>
</dbReference>
<comment type="caution">
    <text evidence="5">The sequence shown here is derived from an EMBL/GenBank/DDBJ whole genome shotgun (WGS) entry which is preliminary data.</text>
</comment>
<dbReference type="Pfam" id="PF01297">
    <property type="entry name" value="ZnuA"/>
    <property type="match status" value="1"/>
</dbReference>
<comment type="similarity">
    <text evidence="3">Belongs to the bacterial solute-binding protein 9 family.</text>
</comment>